<protein>
    <submittedName>
        <fullName evidence="1">Uncharacterized protein</fullName>
    </submittedName>
</protein>
<name>A0ABT9BG63_9BACT</name>
<sequence length="109" mass="12834">NDYGEHWFDNWDLREMRREQAAALGLDETELLIIDPERFENGKDGPCHSAEERALFWRDVLISLQLSNETLFCEARRHNNEREESDEDFLPDLETRIVAVGSGLLPWHH</sequence>
<evidence type="ECO:0000313" key="1">
    <source>
        <dbReference type="EMBL" id="MDO7876653.1"/>
    </source>
</evidence>
<feature type="non-terminal residue" evidence="1">
    <location>
        <position position="1"/>
    </location>
</feature>
<keyword evidence="2" id="KW-1185">Reference proteome</keyword>
<proteinExistence type="predicted"/>
<reference evidence="1" key="1">
    <citation type="submission" date="2023-07" db="EMBL/GenBank/DDBJ databases">
        <authorList>
            <person name="Kim M.K."/>
        </authorList>
    </citation>
    <scope>NUCLEOTIDE SEQUENCE</scope>
    <source>
        <strain evidence="1">ASUV-10-1</strain>
    </source>
</reference>
<dbReference type="EMBL" id="JAUQSY010000012">
    <property type="protein sequence ID" value="MDO7876653.1"/>
    <property type="molecule type" value="Genomic_DNA"/>
</dbReference>
<comment type="caution">
    <text evidence="1">The sequence shown here is derived from an EMBL/GenBank/DDBJ whole genome shotgun (WGS) entry which is preliminary data.</text>
</comment>
<organism evidence="1 2">
    <name type="scientific">Hymenobacter aranciens</name>
    <dbReference type="NCBI Taxonomy" id="3063996"/>
    <lineage>
        <taxon>Bacteria</taxon>
        <taxon>Pseudomonadati</taxon>
        <taxon>Bacteroidota</taxon>
        <taxon>Cytophagia</taxon>
        <taxon>Cytophagales</taxon>
        <taxon>Hymenobacteraceae</taxon>
        <taxon>Hymenobacter</taxon>
    </lineage>
</organism>
<dbReference type="RefSeq" id="WP_305008026.1">
    <property type="nucleotide sequence ID" value="NZ_JAUQSY010000012.1"/>
</dbReference>
<gene>
    <name evidence="1" type="ORF">Q5H93_18045</name>
</gene>
<accession>A0ABT9BG63</accession>
<dbReference type="Proteomes" id="UP001176429">
    <property type="component" value="Unassembled WGS sequence"/>
</dbReference>
<evidence type="ECO:0000313" key="2">
    <source>
        <dbReference type="Proteomes" id="UP001176429"/>
    </source>
</evidence>